<dbReference type="Pfam" id="PF00805">
    <property type="entry name" value="Pentapeptide"/>
    <property type="match status" value="2"/>
</dbReference>
<dbReference type="Gene3D" id="2.160.20.80">
    <property type="entry name" value="E3 ubiquitin-protein ligase SopA"/>
    <property type="match status" value="1"/>
</dbReference>
<accession>A0ABU5UHW7</accession>
<evidence type="ECO:0000313" key="1">
    <source>
        <dbReference type="EMBL" id="MEA5583112.1"/>
    </source>
</evidence>
<name>A0ABU5UHW7_9CYAN</name>
<dbReference type="PANTHER" id="PTHR14136">
    <property type="entry name" value="BTB_POZ DOMAIN-CONTAINING PROTEIN KCTD9"/>
    <property type="match status" value="1"/>
</dbReference>
<protein>
    <submittedName>
        <fullName evidence="1">Pentapeptide repeat-containing protein</fullName>
    </submittedName>
</protein>
<dbReference type="Proteomes" id="UP001302120">
    <property type="component" value="Unassembled WGS sequence"/>
</dbReference>
<gene>
    <name evidence="1" type="ORF">VB620_17405</name>
</gene>
<dbReference type="InterPro" id="IPR001646">
    <property type="entry name" value="5peptide_repeat"/>
</dbReference>
<comment type="caution">
    <text evidence="1">The sequence shown here is derived from an EMBL/GenBank/DDBJ whole genome shotgun (WGS) entry which is preliminary data.</text>
</comment>
<sequence>MVWKITTDELLARYNAGERNFAGVEILRIVGEMGEIDGVDGQITGLEGADLRGINLRGANLETVDLSGADLTGADLFGAYLGEAGLVKTILRDANLFSANLSSATLNEADLTGADLSHMKAIGASFIRAKVPGFERGDLTHADFRDSTAGEYALCRWFNVIWHTTMPDGTIQEGPYCKW</sequence>
<organism evidence="1 2">
    <name type="scientific">Nodularia harveyana UHCC-0300</name>
    <dbReference type="NCBI Taxonomy" id="2974287"/>
    <lineage>
        <taxon>Bacteria</taxon>
        <taxon>Bacillati</taxon>
        <taxon>Cyanobacteriota</taxon>
        <taxon>Cyanophyceae</taxon>
        <taxon>Nostocales</taxon>
        <taxon>Nodulariaceae</taxon>
        <taxon>Nodularia</taxon>
    </lineage>
</organism>
<reference evidence="1 2" key="1">
    <citation type="submission" date="2023-12" db="EMBL/GenBank/DDBJ databases">
        <title>Baltic Sea Cyanobacteria.</title>
        <authorList>
            <person name="Delbaje E."/>
            <person name="Fewer D.P."/>
            <person name="Shishido T.K."/>
        </authorList>
    </citation>
    <scope>NUCLEOTIDE SEQUENCE [LARGE SCALE GENOMIC DNA]</scope>
    <source>
        <strain evidence="1 2">UHCC-0300</strain>
    </source>
</reference>
<dbReference type="SUPFAM" id="SSF141571">
    <property type="entry name" value="Pentapeptide repeat-like"/>
    <property type="match status" value="1"/>
</dbReference>
<evidence type="ECO:0000313" key="2">
    <source>
        <dbReference type="Proteomes" id="UP001302120"/>
    </source>
</evidence>
<proteinExistence type="predicted"/>
<dbReference type="EMBL" id="JAYGHG010000034">
    <property type="protein sequence ID" value="MEA5583112.1"/>
    <property type="molecule type" value="Genomic_DNA"/>
</dbReference>
<dbReference type="RefSeq" id="WP_323197410.1">
    <property type="nucleotide sequence ID" value="NZ_JAYGHG010000034.1"/>
</dbReference>
<dbReference type="InterPro" id="IPR051082">
    <property type="entry name" value="Pentapeptide-BTB/POZ_domain"/>
</dbReference>
<dbReference type="PANTHER" id="PTHR14136:SF17">
    <property type="entry name" value="BTB_POZ DOMAIN-CONTAINING PROTEIN KCTD9"/>
    <property type="match status" value="1"/>
</dbReference>
<keyword evidence="2" id="KW-1185">Reference proteome</keyword>